<dbReference type="EMBL" id="QGGV01000013">
    <property type="protein sequence ID" value="PWK53543.1"/>
    <property type="molecule type" value="Genomic_DNA"/>
</dbReference>
<name>A0A316FYQ1_9RHOB</name>
<gene>
    <name evidence="1" type="ORF">C8D95_11368</name>
</gene>
<keyword evidence="2" id="KW-1185">Reference proteome</keyword>
<organism evidence="1 2">
    <name type="scientific">Silicimonas algicola</name>
    <dbReference type="NCBI Taxonomy" id="1826607"/>
    <lineage>
        <taxon>Bacteria</taxon>
        <taxon>Pseudomonadati</taxon>
        <taxon>Pseudomonadota</taxon>
        <taxon>Alphaproteobacteria</taxon>
        <taxon>Rhodobacterales</taxon>
        <taxon>Paracoccaceae</taxon>
    </lineage>
</organism>
<sequence>MIRIKHAGTGRSEFSNRQLRLDQSLRLPAHFDNLESRLLLQRRLAERGGGIQIVRTGRGRFRLEVAGTLELEDS</sequence>
<dbReference type="Proteomes" id="UP000245390">
    <property type="component" value="Unassembled WGS sequence"/>
</dbReference>
<comment type="caution">
    <text evidence="1">The sequence shown here is derived from an EMBL/GenBank/DDBJ whole genome shotgun (WGS) entry which is preliminary data.</text>
</comment>
<evidence type="ECO:0000313" key="1">
    <source>
        <dbReference type="EMBL" id="PWK53543.1"/>
    </source>
</evidence>
<dbReference type="AlphaFoldDB" id="A0A316FYQ1"/>
<dbReference type="RefSeq" id="WP_206508334.1">
    <property type="nucleotide sequence ID" value="NZ_CP034588.1"/>
</dbReference>
<evidence type="ECO:0000313" key="2">
    <source>
        <dbReference type="Proteomes" id="UP000245390"/>
    </source>
</evidence>
<protein>
    <submittedName>
        <fullName evidence="1">Uncharacterized protein</fullName>
    </submittedName>
</protein>
<accession>A0A316FYQ1</accession>
<proteinExistence type="predicted"/>
<reference evidence="1 2" key="1">
    <citation type="submission" date="2018-05" db="EMBL/GenBank/DDBJ databases">
        <title>Genomic Encyclopedia of Type Strains, Phase IV (KMG-IV): sequencing the most valuable type-strain genomes for metagenomic binning, comparative biology and taxonomic classification.</title>
        <authorList>
            <person name="Goeker M."/>
        </authorList>
    </citation>
    <scope>NUCLEOTIDE SEQUENCE [LARGE SCALE GENOMIC DNA]</scope>
    <source>
        <strain evidence="1 2">DSM 103371</strain>
    </source>
</reference>